<protein>
    <recommendedName>
        <fullName evidence="5">Methyltransferase</fullName>
        <ecNumber evidence="5">2.1.1.-</ecNumber>
    </recommendedName>
</protein>
<gene>
    <name evidence="7" type="ORF">L2A60_11685</name>
</gene>
<dbReference type="PRINTS" id="PR00508">
    <property type="entry name" value="S21N4MTFRASE"/>
</dbReference>
<evidence type="ECO:0000256" key="1">
    <source>
        <dbReference type="ARBA" id="ARBA00006594"/>
    </source>
</evidence>
<comment type="caution">
    <text evidence="7">The sequence shown here is derived from an EMBL/GenBank/DDBJ whole genome shotgun (WGS) entry which is preliminary data.</text>
</comment>
<name>A0ABS9E0Z1_9PROT</name>
<proteinExistence type="inferred from homology"/>
<evidence type="ECO:0000313" key="7">
    <source>
        <dbReference type="EMBL" id="MCF3947337.1"/>
    </source>
</evidence>
<evidence type="ECO:0000256" key="2">
    <source>
        <dbReference type="ARBA" id="ARBA00022603"/>
    </source>
</evidence>
<evidence type="ECO:0000256" key="4">
    <source>
        <dbReference type="ARBA" id="ARBA00047942"/>
    </source>
</evidence>
<dbReference type="Pfam" id="PF01555">
    <property type="entry name" value="N6_N4_Mtase"/>
    <property type="match status" value="1"/>
</dbReference>
<dbReference type="EC" id="2.1.1.-" evidence="5"/>
<comment type="catalytic activity">
    <reaction evidence="4">
        <text>a 2'-deoxyadenosine in DNA + S-adenosyl-L-methionine = an N(6)-methyl-2'-deoxyadenosine in DNA + S-adenosyl-L-homocysteine + H(+)</text>
        <dbReference type="Rhea" id="RHEA:15197"/>
        <dbReference type="Rhea" id="RHEA-COMP:12418"/>
        <dbReference type="Rhea" id="RHEA-COMP:12419"/>
        <dbReference type="ChEBI" id="CHEBI:15378"/>
        <dbReference type="ChEBI" id="CHEBI:57856"/>
        <dbReference type="ChEBI" id="CHEBI:59789"/>
        <dbReference type="ChEBI" id="CHEBI:90615"/>
        <dbReference type="ChEBI" id="CHEBI:90616"/>
        <dbReference type="EC" id="2.1.1.72"/>
    </reaction>
</comment>
<dbReference type="InterPro" id="IPR002052">
    <property type="entry name" value="DNA_methylase_N6_adenine_CS"/>
</dbReference>
<dbReference type="RefSeq" id="WP_235704561.1">
    <property type="nucleotide sequence ID" value="NZ_JAKGBZ010000021.1"/>
</dbReference>
<dbReference type="EMBL" id="JAKGBZ010000021">
    <property type="protein sequence ID" value="MCF3947337.1"/>
    <property type="molecule type" value="Genomic_DNA"/>
</dbReference>
<dbReference type="PANTHER" id="PTHR13370:SF3">
    <property type="entry name" value="TRNA (GUANINE(10)-N2)-METHYLTRANSFERASE HOMOLOG"/>
    <property type="match status" value="1"/>
</dbReference>
<evidence type="ECO:0000256" key="3">
    <source>
        <dbReference type="ARBA" id="ARBA00022679"/>
    </source>
</evidence>
<dbReference type="InterPro" id="IPR002941">
    <property type="entry name" value="DNA_methylase_N4/N6"/>
</dbReference>
<dbReference type="GO" id="GO:0008168">
    <property type="term" value="F:methyltransferase activity"/>
    <property type="evidence" value="ECO:0007669"/>
    <property type="project" value="UniProtKB-KW"/>
</dbReference>
<dbReference type="SUPFAM" id="SSF53335">
    <property type="entry name" value="S-adenosyl-L-methionine-dependent methyltransferases"/>
    <property type="match status" value="1"/>
</dbReference>
<feature type="domain" description="DNA methylase N-4/N-6" evidence="6">
    <location>
        <begin position="26"/>
        <end position="207"/>
    </location>
</feature>
<evidence type="ECO:0000256" key="5">
    <source>
        <dbReference type="RuleBase" id="RU362026"/>
    </source>
</evidence>
<dbReference type="PANTHER" id="PTHR13370">
    <property type="entry name" value="RNA METHYLASE-RELATED"/>
    <property type="match status" value="1"/>
</dbReference>
<dbReference type="NCBIfam" id="NF010253">
    <property type="entry name" value="PRK13699.1"/>
    <property type="match status" value="1"/>
</dbReference>
<reference evidence="7 8" key="1">
    <citation type="submission" date="2022-01" db="EMBL/GenBank/DDBJ databases">
        <authorList>
            <person name="Won M."/>
            <person name="Kim S.-J."/>
            <person name="Kwon S.-W."/>
        </authorList>
    </citation>
    <scope>NUCLEOTIDE SEQUENCE [LARGE SCALE GENOMIC DNA]</scope>
    <source>
        <strain evidence="7 8">KCTC 23505</strain>
    </source>
</reference>
<dbReference type="InterPro" id="IPR001091">
    <property type="entry name" value="RM_Methyltransferase"/>
</dbReference>
<dbReference type="GO" id="GO:0032259">
    <property type="term" value="P:methylation"/>
    <property type="evidence" value="ECO:0007669"/>
    <property type="project" value="UniProtKB-KW"/>
</dbReference>
<accession>A0ABS9E0Z1</accession>
<dbReference type="PROSITE" id="PS00092">
    <property type="entry name" value="N6_MTASE"/>
    <property type="match status" value="1"/>
</dbReference>
<sequence length="218" mass="24857">MTSPFQNTILNGDCIEMMRKLDRASVDFILTDPPYITRYRGRDGRTVINDDNPRWLKPAFNQMHRVLKYGSFCLSFYGWNKVDLFMDAWRSAGFDIVGHIIFRKQYASSSRFLRYSHEQAYLLAKGDARPPAQPISDVIDFNYTGNRLHPTQKPVQALRPLIESFCKPGGLVLDPFCGSGSTLAAARDTGRNWLGIELSQEHFETATKRLNNERMAAA</sequence>
<dbReference type="InterPro" id="IPR029063">
    <property type="entry name" value="SAM-dependent_MTases_sf"/>
</dbReference>
<keyword evidence="3" id="KW-0808">Transferase</keyword>
<evidence type="ECO:0000313" key="8">
    <source>
        <dbReference type="Proteomes" id="UP001521209"/>
    </source>
</evidence>
<dbReference type="Gene3D" id="3.40.50.150">
    <property type="entry name" value="Vaccinia Virus protein VP39"/>
    <property type="match status" value="1"/>
</dbReference>
<keyword evidence="8" id="KW-1185">Reference proteome</keyword>
<organism evidence="7 8">
    <name type="scientific">Acidiphilium iwatense</name>
    <dbReference type="NCBI Taxonomy" id="768198"/>
    <lineage>
        <taxon>Bacteria</taxon>
        <taxon>Pseudomonadati</taxon>
        <taxon>Pseudomonadota</taxon>
        <taxon>Alphaproteobacteria</taxon>
        <taxon>Acetobacterales</taxon>
        <taxon>Acidocellaceae</taxon>
        <taxon>Acidiphilium</taxon>
    </lineage>
</organism>
<dbReference type="Proteomes" id="UP001521209">
    <property type="component" value="Unassembled WGS sequence"/>
</dbReference>
<comment type="similarity">
    <text evidence="1 5">Belongs to the N(4)/N(6)-methyltransferase family.</text>
</comment>
<evidence type="ECO:0000259" key="6">
    <source>
        <dbReference type="Pfam" id="PF01555"/>
    </source>
</evidence>
<keyword evidence="2 7" id="KW-0489">Methyltransferase</keyword>